<evidence type="ECO:0000313" key="2">
    <source>
        <dbReference type="EMBL" id="EEQ08567.1"/>
    </source>
</evidence>
<dbReference type="EMBL" id="AALD02000147">
    <property type="protein sequence ID" value="EEQ08567.1"/>
    <property type="molecule type" value="Genomic_DNA"/>
</dbReference>
<organism evidence="2 3">
    <name type="scientific">Yersinia mollaretii (strain ATCC 43969 / DSM 18520 / CIP 103324 / CNY 7263 / WAIP 204)</name>
    <dbReference type="NCBI Taxonomy" id="349967"/>
    <lineage>
        <taxon>Bacteria</taxon>
        <taxon>Pseudomonadati</taxon>
        <taxon>Pseudomonadota</taxon>
        <taxon>Gammaproteobacteria</taxon>
        <taxon>Enterobacterales</taxon>
        <taxon>Yersiniaceae</taxon>
        <taxon>Yersinia</taxon>
    </lineage>
</organism>
<gene>
    <name evidence="1" type="ORF">ymoll0001_24510</name>
    <name evidence="2" type="ORF">ymoll0001_32010</name>
</gene>
<keyword evidence="3" id="KW-1185">Reference proteome</keyword>
<evidence type="ECO:0000313" key="1">
    <source>
        <dbReference type="EMBL" id="EEQ08566.1"/>
    </source>
</evidence>
<reference evidence="2 3" key="1">
    <citation type="submission" date="2008-12" db="EMBL/GenBank/DDBJ databases">
        <title>Annotation of the Yersinia mollaretii ATCC 43969 genome.</title>
        <authorList>
            <person name="Read T.D."/>
            <person name="Akmal A."/>
            <person name="Bishop-Lilly K."/>
            <person name="Chen P.E."/>
            <person name="Cook C."/>
            <person name="Kiley M.P."/>
            <person name="Lentz S."/>
            <person name="Mateczun A."/>
            <person name="Nagarajan N."/>
            <person name="Nolan N."/>
            <person name="Osborne B.I."/>
            <person name="Pop M."/>
            <person name="Sozhamannan S."/>
            <person name="Stewart A.C."/>
            <person name="Sulakvelidze A."/>
            <person name="Thomason B."/>
            <person name="Willner K."/>
            <person name="Zwick M.E."/>
        </authorList>
    </citation>
    <scope>NUCLEOTIDE SEQUENCE [LARGE SCALE GENOMIC DNA]</scope>
    <source>
        <strain evidence="2">ATCC 43969</strain>
        <strain evidence="3">ATCC 43969 / DSM 18520 / CIP 103324 / CNY 7263 / WAIP 204</strain>
    </source>
</reference>
<comment type="caution">
    <text evidence="2">The sequence shown here is derived from an EMBL/GenBank/DDBJ whole genome shotgun (WGS) entry which is preliminary data.</text>
</comment>
<dbReference type="Pfam" id="PF05936">
    <property type="entry name" value="T6SS_VasE"/>
    <property type="match status" value="1"/>
</dbReference>
<proteinExistence type="predicted"/>
<name>A0ABM9Y4C6_YERMW</name>
<sequence>MQTQFPLLCKAGSVEDVSDVVNVATNGVAMKPLSHVPAAIP</sequence>
<dbReference type="Proteomes" id="UP000003027">
    <property type="component" value="Unassembled WGS sequence"/>
</dbReference>
<protein>
    <submittedName>
        <fullName evidence="2">Type VI secretion protein, VC_A0114 family</fullName>
    </submittedName>
</protein>
<feature type="non-terminal residue" evidence="2">
    <location>
        <position position="41"/>
    </location>
</feature>
<dbReference type="InterPro" id="IPR010263">
    <property type="entry name" value="T6SS_TssK"/>
</dbReference>
<evidence type="ECO:0000313" key="3">
    <source>
        <dbReference type="Proteomes" id="UP000003027"/>
    </source>
</evidence>
<accession>A0ABM9Y4C6</accession>
<dbReference type="EMBL" id="AALD02000148">
    <property type="protein sequence ID" value="EEQ08566.1"/>
    <property type="molecule type" value="Genomic_DNA"/>
</dbReference>